<dbReference type="InterPro" id="IPR036150">
    <property type="entry name" value="Cyt_b/b6_C_sf"/>
</dbReference>
<keyword evidence="8" id="KW-0408">Iron</keyword>
<dbReference type="GO" id="GO:0016491">
    <property type="term" value="F:oxidoreductase activity"/>
    <property type="evidence" value="ECO:0007669"/>
    <property type="project" value="InterPro"/>
</dbReference>
<gene>
    <name evidence="12" type="ORF">LCGC14_1472140</name>
</gene>
<feature type="domain" description="Cytochrome b/b6 C-terminal region profile" evidence="11">
    <location>
        <begin position="97"/>
        <end position="175"/>
    </location>
</feature>
<dbReference type="SUPFAM" id="SSF81648">
    <property type="entry name" value="a domain/subunit of cytochrome bc1 complex (Ubiquinol-cytochrome c reductase)"/>
    <property type="match status" value="1"/>
</dbReference>
<feature type="transmembrane region" description="Helical" evidence="10">
    <location>
        <begin position="14"/>
        <end position="35"/>
    </location>
</feature>
<feature type="transmembrane region" description="Helical" evidence="10">
    <location>
        <begin position="166"/>
        <end position="185"/>
    </location>
</feature>
<feature type="transmembrane region" description="Helical" evidence="10">
    <location>
        <begin position="70"/>
        <end position="88"/>
    </location>
</feature>
<dbReference type="GO" id="GO:0046872">
    <property type="term" value="F:metal ion binding"/>
    <property type="evidence" value="ECO:0007669"/>
    <property type="project" value="UniProtKB-KW"/>
</dbReference>
<protein>
    <recommendedName>
        <fullName evidence="11">Cytochrome b/b6 C-terminal region profile domain-containing protein</fullName>
    </recommendedName>
</protein>
<keyword evidence="4 10" id="KW-0812">Transmembrane</keyword>
<comment type="subcellular location">
    <subcellularLocation>
        <location evidence="1">Membrane</location>
        <topology evidence="1">Multi-pass membrane protein</topology>
    </subcellularLocation>
</comment>
<dbReference type="EMBL" id="LAZR01010365">
    <property type="protein sequence ID" value="KKM67337.1"/>
    <property type="molecule type" value="Genomic_DNA"/>
</dbReference>
<feature type="transmembrane region" description="Helical" evidence="10">
    <location>
        <begin position="223"/>
        <end position="243"/>
    </location>
</feature>
<evidence type="ECO:0000259" key="11">
    <source>
        <dbReference type="Pfam" id="PF00032"/>
    </source>
</evidence>
<evidence type="ECO:0000256" key="10">
    <source>
        <dbReference type="SAM" id="Phobius"/>
    </source>
</evidence>
<evidence type="ECO:0000256" key="5">
    <source>
        <dbReference type="ARBA" id="ARBA00022723"/>
    </source>
</evidence>
<evidence type="ECO:0000256" key="7">
    <source>
        <dbReference type="ARBA" id="ARBA00022989"/>
    </source>
</evidence>
<evidence type="ECO:0000256" key="8">
    <source>
        <dbReference type="ARBA" id="ARBA00023004"/>
    </source>
</evidence>
<proteinExistence type="predicted"/>
<evidence type="ECO:0000256" key="4">
    <source>
        <dbReference type="ARBA" id="ARBA00022692"/>
    </source>
</evidence>
<dbReference type="Pfam" id="PF00032">
    <property type="entry name" value="Cytochrom_B_C"/>
    <property type="match status" value="1"/>
</dbReference>
<evidence type="ECO:0000256" key="2">
    <source>
        <dbReference type="ARBA" id="ARBA00022448"/>
    </source>
</evidence>
<keyword evidence="9 10" id="KW-0472">Membrane</keyword>
<evidence type="ECO:0000256" key="3">
    <source>
        <dbReference type="ARBA" id="ARBA00022617"/>
    </source>
</evidence>
<dbReference type="GO" id="GO:0009055">
    <property type="term" value="F:electron transfer activity"/>
    <property type="evidence" value="ECO:0007669"/>
    <property type="project" value="InterPro"/>
</dbReference>
<keyword evidence="6" id="KW-0249">Electron transport</keyword>
<reference evidence="12" key="1">
    <citation type="journal article" date="2015" name="Nature">
        <title>Complex archaea that bridge the gap between prokaryotes and eukaryotes.</title>
        <authorList>
            <person name="Spang A."/>
            <person name="Saw J.H."/>
            <person name="Jorgensen S.L."/>
            <person name="Zaremba-Niedzwiedzka K."/>
            <person name="Martijn J."/>
            <person name="Lind A.E."/>
            <person name="van Eijk R."/>
            <person name="Schleper C."/>
            <person name="Guy L."/>
            <person name="Ettema T.J."/>
        </authorList>
    </citation>
    <scope>NUCLEOTIDE SEQUENCE</scope>
</reference>
<keyword evidence="5" id="KW-0479">Metal-binding</keyword>
<accession>A0A0F9MDV1</accession>
<evidence type="ECO:0000256" key="1">
    <source>
        <dbReference type="ARBA" id="ARBA00004141"/>
    </source>
</evidence>
<comment type="caution">
    <text evidence="12">The sequence shown here is derived from an EMBL/GenBank/DDBJ whole genome shotgun (WGS) entry which is preliminary data.</text>
</comment>
<dbReference type="AlphaFoldDB" id="A0A0F9MDV1"/>
<dbReference type="GO" id="GO:0016020">
    <property type="term" value="C:membrane"/>
    <property type="evidence" value="ECO:0007669"/>
    <property type="project" value="UniProtKB-SubCell"/>
</dbReference>
<evidence type="ECO:0000256" key="9">
    <source>
        <dbReference type="ARBA" id="ARBA00023136"/>
    </source>
</evidence>
<sequence length="300" mass="34447">MKNFIAIISKPDNVAIVIMIIMVLFFTILAFYYAISGDRRRSREIDQTPSPEKKADGGDKIHSWPYLVRIEFLVAIIVIVLLTIWSIVLDAPLEELANATRTPNPGKAPWYFLGLQEMLVYFDPWIAGVVLPTFIIIGLCIIPYIDINPKGNGYYTWRERKFAISIYTFGFLALWITLIVIGVFMRGPGWVWFWPWQEWDPHIVTTEINIDLSQIFGIDSRTFAGSAIGGLVTLGYFAVGIIIPYIYSQKRGGKFFKELGPIRYLIVAGLLLIMIGLPIKIFLRLMFHIKYIWVTPWFNI</sequence>
<dbReference type="InterPro" id="IPR005798">
    <property type="entry name" value="Cyt_b/b6_C"/>
</dbReference>
<dbReference type="Gene3D" id="1.20.810.10">
    <property type="entry name" value="Cytochrome Bc1 Complex, Chain C"/>
    <property type="match status" value="1"/>
</dbReference>
<name>A0A0F9MDV1_9ZZZZ</name>
<keyword evidence="7 10" id="KW-1133">Transmembrane helix</keyword>
<organism evidence="12">
    <name type="scientific">marine sediment metagenome</name>
    <dbReference type="NCBI Taxonomy" id="412755"/>
    <lineage>
        <taxon>unclassified sequences</taxon>
        <taxon>metagenomes</taxon>
        <taxon>ecological metagenomes</taxon>
    </lineage>
</organism>
<evidence type="ECO:0000313" key="12">
    <source>
        <dbReference type="EMBL" id="KKM67337.1"/>
    </source>
</evidence>
<dbReference type="InterPro" id="IPR027387">
    <property type="entry name" value="Cytb/b6-like_sf"/>
</dbReference>
<feature type="transmembrane region" description="Helical" evidence="10">
    <location>
        <begin position="264"/>
        <end position="287"/>
    </location>
</feature>
<feature type="transmembrane region" description="Helical" evidence="10">
    <location>
        <begin position="125"/>
        <end position="145"/>
    </location>
</feature>
<evidence type="ECO:0000256" key="6">
    <source>
        <dbReference type="ARBA" id="ARBA00022982"/>
    </source>
</evidence>
<keyword evidence="3" id="KW-0349">Heme</keyword>
<keyword evidence="2" id="KW-0813">Transport</keyword>